<evidence type="ECO:0000313" key="6">
    <source>
        <dbReference type="Proteomes" id="UP000319576"/>
    </source>
</evidence>
<sequence length="365" mass="41943">MRHRFHAICPYFAMFPESFAEQWIGELTRKGDVVLDPFSGRGTTAFQAVLMGRKPVACDVNDVAYCITKAKVQAPSLTSVLRRLTVLESGYKKGEWLRRARSMPEFFHVAYHNDTLRQTLYLRDALDWRKNRTDCMLAAIALGALHGETNKSPSYLSNQMPRTISTKPAYSVKFWRDRNLLPPERDAFALLRTQARYRYESPPPEGEATVIHGDMRHLSWEKDTLPGPIRLAVTSPPYLDVTNFEEDQWLRLWFLGGPPNPTRHRVSRDDRYETQVSYWSFIADMWRMLGAVMAKKGHVVIRLGGRGQEIDSMQKKLASTCSFSGRRVELVSHSYSELKKRQTDSFQPGTKGCLVELDCHFQFIS</sequence>
<feature type="domain" description="DNA methylase N-4/N-6" evidence="4">
    <location>
        <begin position="11"/>
        <end position="64"/>
    </location>
</feature>
<gene>
    <name evidence="5" type="ORF">ETAA1_52940</name>
</gene>
<dbReference type="Gene3D" id="3.40.50.150">
    <property type="entry name" value="Vaccinia Virus protein VP39"/>
    <property type="match status" value="1"/>
</dbReference>
<dbReference type="SUPFAM" id="SSF53335">
    <property type="entry name" value="S-adenosyl-L-methionine-dependent methyltransferases"/>
    <property type="match status" value="2"/>
</dbReference>
<dbReference type="EC" id="2.1.1.-" evidence="3"/>
<keyword evidence="6" id="KW-1185">Reference proteome</keyword>
<dbReference type="GO" id="GO:0003677">
    <property type="term" value="F:DNA binding"/>
    <property type="evidence" value="ECO:0007669"/>
    <property type="project" value="InterPro"/>
</dbReference>
<dbReference type="GO" id="GO:0032259">
    <property type="term" value="P:methylation"/>
    <property type="evidence" value="ECO:0007669"/>
    <property type="project" value="UniProtKB-KW"/>
</dbReference>
<protein>
    <recommendedName>
        <fullName evidence="3">Methyltransferase</fullName>
        <ecNumber evidence="3">2.1.1.-</ecNumber>
    </recommendedName>
</protein>
<dbReference type="AlphaFoldDB" id="A0A517Y0L1"/>
<dbReference type="InterPro" id="IPR029063">
    <property type="entry name" value="SAM-dependent_MTases_sf"/>
</dbReference>
<dbReference type="RefSeq" id="WP_202920413.1">
    <property type="nucleotide sequence ID" value="NZ_CP036273.1"/>
</dbReference>
<dbReference type="KEGG" id="uli:ETAA1_52940"/>
<evidence type="ECO:0000259" key="4">
    <source>
        <dbReference type="Pfam" id="PF01555"/>
    </source>
</evidence>
<dbReference type="InterPro" id="IPR001091">
    <property type="entry name" value="RM_Methyltransferase"/>
</dbReference>
<organism evidence="5 6">
    <name type="scientific">Urbifossiella limnaea</name>
    <dbReference type="NCBI Taxonomy" id="2528023"/>
    <lineage>
        <taxon>Bacteria</taxon>
        <taxon>Pseudomonadati</taxon>
        <taxon>Planctomycetota</taxon>
        <taxon>Planctomycetia</taxon>
        <taxon>Gemmatales</taxon>
        <taxon>Gemmataceae</taxon>
        <taxon>Urbifossiella</taxon>
    </lineage>
</organism>
<evidence type="ECO:0000256" key="1">
    <source>
        <dbReference type="ARBA" id="ARBA00022603"/>
    </source>
</evidence>
<dbReference type="EMBL" id="CP036273">
    <property type="protein sequence ID" value="QDU23299.1"/>
    <property type="molecule type" value="Genomic_DNA"/>
</dbReference>
<dbReference type="Pfam" id="PF01555">
    <property type="entry name" value="N6_N4_Mtase"/>
    <property type="match status" value="1"/>
</dbReference>
<evidence type="ECO:0000313" key="5">
    <source>
        <dbReference type="EMBL" id="QDU23299.1"/>
    </source>
</evidence>
<dbReference type="PRINTS" id="PR00508">
    <property type="entry name" value="S21N4MTFRASE"/>
</dbReference>
<keyword evidence="1 5" id="KW-0489">Methyltransferase</keyword>
<comment type="similarity">
    <text evidence="3">Belongs to the N(4)/N(6)-methyltransferase family.</text>
</comment>
<name>A0A517Y0L1_9BACT</name>
<reference evidence="5 6" key="1">
    <citation type="submission" date="2019-02" db="EMBL/GenBank/DDBJ databases">
        <title>Deep-cultivation of Planctomycetes and their phenomic and genomic characterization uncovers novel biology.</title>
        <authorList>
            <person name="Wiegand S."/>
            <person name="Jogler M."/>
            <person name="Boedeker C."/>
            <person name="Pinto D."/>
            <person name="Vollmers J."/>
            <person name="Rivas-Marin E."/>
            <person name="Kohn T."/>
            <person name="Peeters S.H."/>
            <person name="Heuer A."/>
            <person name="Rast P."/>
            <person name="Oberbeckmann S."/>
            <person name="Bunk B."/>
            <person name="Jeske O."/>
            <person name="Meyerdierks A."/>
            <person name="Storesund J.E."/>
            <person name="Kallscheuer N."/>
            <person name="Luecker S."/>
            <person name="Lage O.M."/>
            <person name="Pohl T."/>
            <person name="Merkel B.J."/>
            <person name="Hornburger P."/>
            <person name="Mueller R.-W."/>
            <person name="Bruemmer F."/>
            <person name="Labrenz M."/>
            <person name="Spormann A.M."/>
            <person name="Op den Camp H."/>
            <person name="Overmann J."/>
            <person name="Amann R."/>
            <person name="Jetten M.S.M."/>
            <person name="Mascher T."/>
            <person name="Medema M.H."/>
            <person name="Devos D.P."/>
            <person name="Kaster A.-K."/>
            <person name="Ovreas L."/>
            <person name="Rohde M."/>
            <person name="Galperin M.Y."/>
            <person name="Jogler C."/>
        </authorList>
    </citation>
    <scope>NUCLEOTIDE SEQUENCE [LARGE SCALE GENOMIC DNA]</scope>
    <source>
        <strain evidence="5 6">ETA_A1</strain>
    </source>
</reference>
<evidence type="ECO:0000256" key="2">
    <source>
        <dbReference type="ARBA" id="ARBA00022679"/>
    </source>
</evidence>
<evidence type="ECO:0000256" key="3">
    <source>
        <dbReference type="RuleBase" id="RU362026"/>
    </source>
</evidence>
<keyword evidence="2" id="KW-0808">Transferase</keyword>
<dbReference type="Proteomes" id="UP000319576">
    <property type="component" value="Chromosome"/>
</dbReference>
<accession>A0A517Y0L1</accession>
<dbReference type="InterPro" id="IPR002941">
    <property type="entry name" value="DNA_methylase_N4/N6"/>
</dbReference>
<dbReference type="GO" id="GO:0008170">
    <property type="term" value="F:N-methyltransferase activity"/>
    <property type="evidence" value="ECO:0007669"/>
    <property type="project" value="InterPro"/>
</dbReference>
<proteinExistence type="inferred from homology"/>